<name>A0A9W8YM58_9PEZI</name>
<reference evidence="3" key="1">
    <citation type="submission" date="2022-10" db="EMBL/GenBank/DDBJ databases">
        <title>Tapping the CABI collections for fungal endophytes: first genome assemblies for Collariella, Neodidymelliopsis, Ascochyta clinopodiicola, Didymella pomorum, Didymosphaeria variabile, Neocosmospora piperis and Neocucurbitaria cava.</title>
        <authorList>
            <person name="Hill R."/>
        </authorList>
    </citation>
    <scope>NUCLEOTIDE SEQUENCE</scope>
    <source>
        <strain evidence="3">IMI 355082</strain>
    </source>
</reference>
<keyword evidence="4" id="KW-1185">Reference proteome</keyword>
<accession>A0A9W8YM58</accession>
<dbReference type="OrthoDB" id="5341582at2759"/>
<proteinExistence type="predicted"/>
<feature type="transmembrane region" description="Helical" evidence="1">
    <location>
        <begin position="198"/>
        <end position="218"/>
    </location>
</feature>
<feature type="transmembrane region" description="Helical" evidence="1">
    <location>
        <begin position="224"/>
        <end position="245"/>
    </location>
</feature>
<dbReference type="EMBL" id="JAPEVB010000005">
    <property type="protein sequence ID" value="KAJ4387291.1"/>
    <property type="molecule type" value="Genomic_DNA"/>
</dbReference>
<keyword evidence="1" id="KW-0472">Membrane</keyword>
<dbReference type="Proteomes" id="UP001140453">
    <property type="component" value="Unassembled WGS sequence"/>
</dbReference>
<dbReference type="AlphaFoldDB" id="A0A9W8YM58"/>
<keyword evidence="1" id="KW-0812">Transmembrane</keyword>
<sequence length="283" mass="31773">MLTIIIVDKYRSGYPRYTTLLSTHPSFHNFRRFTKIRMRLLLLQQDRITRLEDRLDLLDSQESQEIFLGCVRRDVNPDRLQVFEDLAGALKVYDDLLERSCQVLSLPKSWNRDIENLKRWTDGTGCISRKETEYLEKGNDLANLIGSFDSALVYSESIVEDCTSWFSQCVSNYIPGLRRRKHGSNNKIWMLGPQLQRFSRILAVVGAIATIWTPALILPSVHGLAGRLLGSLVSASIFMSVLSFFTKASTMEIVSAGASYAAVLVAVTVGNPTPTSICCPQSS</sequence>
<evidence type="ECO:0000313" key="3">
    <source>
        <dbReference type="EMBL" id="KAJ4387291.1"/>
    </source>
</evidence>
<evidence type="ECO:0000313" key="4">
    <source>
        <dbReference type="Proteomes" id="UP001140453"/>
    </source>
</evidence>
<feature type="domain" description="DUF6594" evidence="2">
    <location>
        <begin position="14"/>
        <end position="265"/>
    </location>
</feature>
<dbReference type="InterPro" id="IPR046529">
    <property type="entry name" value="DUF6594"/>
</dbReference>
<comment type="caution">
    <text evidence="3">The sequence shown here is derived from an EMBL/GenBank/DDBJ whole genome shotgun (WGS) entry which is preliminary data.</text>
</comment>
<gene>
    <name evidence="3" type="ORF">N0V93_007880</name>
</gene>
<protein>
    <recommendedName>
        <fullName evidence="2">DUF6594 domain-containing protein</fullName>
    </recommendedName>
</protein>
<dbReference type="Pfam" id="PF20237">
    <property type="entry name" value="DUF6594"/>
    <property type="match status" value="1"/>
</dbReference>
<evidence type="ECO:0000259" key="2">
    <source>
        <dbReference type="Pfam" id="PF20237"/>
    </source>
</evidence>
<dbReference type="PANTHER" id="PTHR34502">
    <property type="entry name" value="DUF6594 DOMAIN-CONTAINING PROTEIN-RELATED"/>
    <property type="match status" value="1"/>
</dbReference>
<dbReference type="PANTHER" id="PTHR34502:SF5">
    <property type="entry name" value="DUF6594 DOMAIN-CONTAINING PROTEIN"/>
    <property type="match status" value="1"/>
</dbReference>
<organism evidence="3 4">
    <name type="scientific">Gnomoniopsis smithogilvyi</name>
    <dbReference type="NCBI Taxonomy" id="1191159"/>
    <lineage>
        <taxon>Eukaryota</taxon>
        <taxon>Fungi</taxon>
        <taxon>Dikarya</taxon>
        <taxon>Ascomycota</taxon>
        <taxon>Pezizomycotina</taxon>
        <taxon>Sordariomycetes</taxon>
        <taxon>Sordariomycetidae</taxon>
        <taxon>Diaporthales</taxon>
        <taxon>Gnomoniaceae</taxon>
        <taxon>Gnomoniopsis</taxon>
    </lineage>
</organism>
<evidence type="ECO:0000256" key="1">
    <source>
        <dbReference type="SAM" id="Phobius"/>
    </source>
</evidence>
<keyword evidence="1" id="KW-1133">Transmembrane helix</keyword>